<accession>A0A0U3BID4</accession>
<evidence type="ECO:0000313" key="1">
    <source>
        <dbReference type="EMBL" id="ALT22095.1"/>
    </source>
</evidence>
<protein>
    <submittedName>
        <fullName evidence="1">Uncharacterized protein</fullName>
    </submittedName>
</protein>
<dbReference type="AlphaFoldDB" id="A0A0U3BID4"/>
<sequence>MRPLISEFSYGYTLTEEIVSYYRHKMKVAPVFPSLYKEGKDGYGYDVSLDVLGVPIFLQFKLSDYMKGRKKTKEIEHGLFTGSFYRMHLRSREKSKQHDLLLKLEKQSNHVYYVTPLFYELERLNELYINKEILKNSAFIPPSLIGVIPDNDEHHISFQATGKQFYIFSEPRELGILPSYETVFEDLTFTESEYLWDTINSDMITILRDSKILSDENFSLLTARFRNQPQIQQVAYLAQVFFDSQLFVANRSN</sequence>
<dbReference type="EMBL" id="KP761740">
    <property type="protein sequence ID" value="ALT22095.1"/>
    <property type="molecule type" value="Genomic_DNA"/>
</dbReference>
<name>A0A0U3BID4_9NOST</name>
<proteinExistence type="predicted"/>
<organism evidence="1">
    <name type="scientific">Anabaena sp. XPORK15F</name>
    <dbReference type="NCBI Taxonomy" id="462641"/>
    <lineage>
        <taxon>Bacteria</taxon>
        <taxon>Bacillati</taxon>
        <taxon>Cyanobacteriota</taxon>
        <taxon>Cyanophyceae</taxon>
        <taxon>Nostocales</taxon>
        <taxon>Nostocaceae</taxon>
        <taxon>Anabaena</taxon>
    </lineage>
</organism>
<reference evidence="1" key="1">
    <citation type="journal article" date="2015" name="Proc. Natl. Acad. Sci. U.S.A.">
        <title>Antifungal activity improved by coproduction of cyclodextrins and anabaenolysins in Cyanobacteria.</title>
        <authorList>
            <person name="Shishido T.K."/>
            <person name="Jokela J."/>
            <person name="Kolehmainen C.T."/>
            <person name="Fewer D.P."/>
            <person name="Wahlsten M."/>
            <person name="Wang H."/>
            <person name="Rouhiainen L."/>
            <person name="Rizzi E."/>
            <person name="De Bellis G."/>
            <person name="Permi P."/>
            <person name="Sivonen K."/>
        </authorList>
    </citation>
    <scope>NUCLEOTIDE SEQUENCE</scope>
    <source>
        <strain evidence="1">XPORK15F</strain>
    </source>
</reference>